<gene>
    <name evidence="1" type="ORF">HKX02_10210</name>
    <name evidence="2" type="ORF">OHAE_2797</name>
</gene>
<dbReference type="AlphaFoldDB" id="A0A2P9HFI3"/>
<keyword evidence="4" id="KW-1185">Reference proteome</keyword>
<dbReference type="EMBL" id="OOFM01000004">
    <property type="protein sequence ID" value="SPL62865.1"/>
    <property type="molecule type" value="Genomic_DNA"/>
</dbReference>
<evidence type="ECO:0000313" key="3">
    <source>
        <dbReference type="Proteomes" id="UP000246073"/>
    </source>
</evidence>
<reference evidence="3" key="2">
    <citation type="submission" date="2017-12" db="EMBL/GenBank/DDBJ databases">
        <authorList>
            <person name="Diaz M."/>
        </authorList>
    </citation>
    <scope>NUCLEOTIDE SEQUENCE [LARGE SCALE GENOMIC DNA]</scope>
    <source>
        <strain evidence="3">FI11154</strain>
    </source>
</reference>
<evidence type="ECO:0000313" key="2">
    <source>
        <dbReference type="EMBL" id="SPL62865.1"/>
    </source>
</evidence>
<reference evidence="1 4" key="3">
    <citation type="submission" date="2020-05" db="EMBL/GenBank/DDBJ databases">
        <title>Draft Genome Sequence of Ochrobactrum soli Isolated from Stable Fly Gut.</title>
        <authorList>
            <person name="Pileggi M.T."/>
            <person name="Vazhakkala L.J."/>
            <person name="Wong C.N."/>
        </authorList>
    </citation>
    <scope>NUCLEOTIDE SEQUENCE [LARGE SCALE GENOMIC DNA]</scope>
    <source>
        <strain evidence="1 4">MTP-C0764</strain>
    </source>
</reference>
<dbReference type="EMBL" id="JABFCY010000005">
    <property type="protein sequence ID" value="NNU60631.1"/>
    <property type="molecule type" value="Genomic_DNA"/>
</dbReference>
<proteinExistence type="predicted"/>
<dbReference type="RefSeq" id="WP_109366903.1">
    <property type="nucleotide sequence ID" value="NZ_JABFCY010000005.1"/>
</dbReference>
<sequence>MIVRQAFFEGAIHAGREDAFKAYVAKTLMPMWLQFPGIRDVRVLYAVERDEGAPSYPMVLWTVYDSREALAEALASPIRYESREATKGLLAMFDGHIHHHVFDLALVGEVTG</sequence>
<evidence type="ECO:0008006" key="5">
    <source>
        <dbReference type="Google" id="ProtNLM"/>
    </source>
</evidence>
<dbReference type="Proteomes" id="UP000246073">
    <property type="component" value="Unassembled WGS sequence"/>
</dbReference>
<reference evidence="2" key="1">
    <citation type="submission" date="2017-12" db="EMBL/GenBank/DDBJ databases">
        <authorList>
            <person name="Hurst M.R.H."/>
        </authorList>
    </citation>
    <scope>NUCLEOTIDE SEQUENCE [LARGE SCALE GENOMIC DNA]</scope>
    <source>
        <strain evidence="2">FI11154</strain>
    </source>
</reference>
<dbReference type="Proteomes" id="UP000574931">
    <property type="component" value="Unassembled WGS sequence"/>
</dbReference>
<protein>
    <recommendedName>
        <fullName evidence="5">Ethyl tert-butyl ether degradation EthD</fullName>
    </recommendedName>
</protein>
<dbReference type="Gene3D" id="3.30.70.100">
    <property type="match status" value="1"/>
</dbReference>
<evidence type="ECO:0000313" key="1">
    <source>
        <dbReference type="EMBL" id="NNU60631.1"/>
    </source>
</evidence>
<name>A0A2P9HFI3_9HYPH</name>
<evidence type="ECO:0000313" key="4">
    <source>
        <dbReference type="Proteomes" id="UP000574931"/>
    </source>
</evidence>
<accession>A0A2P9HFI3</accession>
<organism evidence="2 3">
    <name type="scientific">Ochrobactrum soli</name>
    <dbReference type="NCBI Taxonomy" id="2448455"/>
    <lineage>
        <taxon>Bacteria</taxon>
        <taxon>Pseudomonadati</taxon>
        <taxon>Pseudomonadota</taxon>
        <taxon>Alphaproteobacteria</taxon>
        <taxon>Hyphomicrobiales</taxon>
        <taxon>Brucellaceae</taxon>
        <taxon>Brucella/Ochrobactrum group</taxon>
        <taxon>Ochrobactrum</taxon>
    </lineage>
</organism>
<dbReference type="SUPFAM" id="SSF54909">
    <property type="entry name" value="Dimeric alpha+beta barrel"/>
    <property type="match status" value="1"/>
</dbReference>
<dbReference type="InterPro" id="IPR011008">
    <property type="entry name" value="Dimeric_a/b-barrel"/>
</dbReference>